<dbReference type="InterPro" id="IPR052157">
    <property type="entry name" value="BCAA_transport_permease"/>
</dbReference>
<comment type="subcellular location">
    <subcellularLocation>
        <location evidence="1">Cell membrane</location>
        <topology evidence="1">Multi-pass membrane protein</topology>
    </subcellularLocation>
</comment>
<name>A0A1H8IP13_9RHOB</name>
<dbReference type="RefSeq" id="WP_091845868.1">
    <property type="nucleotide sequence ID" value="NZ_FOCM01000005.1"/>
</dbReference>
<evidence type="ECO:0000256" key="9">
    <source>
        <dbReference type="SAM" id="Phobius"/>
    </source>
</evidence>
<evidence type="ECO:0000256" key="4">
    <source>
        <dbReference type="ARBA" id="ARBA00022692"/>
    </source>
</evidence>
<dbReference type="EMBL" id="FOCM01000005">
    <property type="protein sequence ID" value="SEN70334.1"/>
    <property type="molecule type" value="Genomic_DNA"/>
</dbReference>
<dbReference type="PANTHER" id="PTHR11795">
    <property type="entry name" value="BRANCHED-CHAIN AMINO ACID TRANSPORT SYSTEM PERMEASE PROTEIN LIVH"/>
    <property type="match status" value="1"/>
</dbReference>
<feature type="transmembrane region" description="Helical" evidence="9">
    <location>
        <begin position="95"/>
        <end position="115"/>
    </location>
</feature>
<feature type="transmembrane region" description="Helical" evidence="9">
    <location>
        <begin position="6"/>
        <end position="25"/>
    </location>
</feature>
<dbReference type="GO" id="GO:0022857">
    <property type="term" value="F:transmembrane transporter activity"/>
    <property type="evidence" value="ECO:0007669"/>
    <property type="project" value="InterPro"/>
</dbReference>
<evidence type="ECO:0000256" key="3">
    <source>
        <dbReference type="ARBA" id="ARBA00022475"/>
    </source>
</evidence>
<evidence type="ECO:0000256" key="8">
    <source>
        <dbReference type="ARBA" id="ARBA00037998"/>
    </source>
</evidence>
<dbReference type="CDD" id="cd06582">
    <property type="entry name" value="TM_PBP1_LivH_like"/>
    <property type="match status" value="1"/>
</dbReference>
<dbReference type="Pfam" id="PF02653">
    <property type="entry name" value="BPD_transp_2"/>
    <property type="match status" value="1"/>
</dbReference>
<dbReference type="GO" id="GO:0006865">
    <property type="term" value="P:amino acid transport"/>
    <property type="evidence" value="ECO:0007669"/>
    <property type="project" value="UniProtKB-KW"/>
</dbReference>
<keyword evidence="4 9" id="KW-0812">Transmembrane</keyword>
<keyword evidence="11" id="KW-1185">Reference proteome</keyword>
<keyword evidence="6 9" id="KW-1133">Transmembrane helix</keyword>
<feature type="transmembrane region" description="Helical" evidence="9">
    <location>
        <begin position="142"/>
        <end position="159"/>
    </location>
</feature>
<comment type="similarity">
    <text evidence="8">Belongs to the binding-protein-dependent transport system permease family. LivHM subfamily.</text>
</comment>
<dbReference type="OrthoDB" id="9779023at2"/>
<sequence>MTLFVTALVTGIGLGAMYGLIALGFQITYSVCSRVNFAQGSMVMLGAVLGFVLTERAGLPVIVAYPLALLGCAVMGMVVEFCLVRPFAVRGSEAWLMATVAGGILLDNTVLFTFGNEPRSLPSPLVETSWQILGTGVYPQQLLIPVVAIGMAVALQLLFRRTRQGRALLAVVQNPEAARLMGINTTMMISGSFALSAMLAGVAGLLIAPLFSVHSDMGTLFGIKAFAVAILGGMTSASGVMLAGFIYGLVEAFVTTYLGSSHTYILTFALLIAVLAVKPNGLFGQAALRKV</sequence>
<evidence type="ECO:0000256" key="6">
    <source>
        <dbReference type="ARBA" id="ARBA00022989"/>
    </source>
</evidence>
<dbReference type="InterPro" id="IPR001851">
    <property type="entry name" value="ABC_transp_permease"/>
</dbReference>
<feature type="transmembrane region" description="Helical" evidence="9">
    <location>
        <begin position="257"/>
        <end position="277"/>
    </location>
</feature>
<evidence type="ECO:0000313" key="11">
    <source>
        <dbReference type="Proteomes" id="UP000199372"/>
    </source>
</evidence>
<evidence type="ECO:0000256" key="5">
    <source>
        <dbReference type="ARBA" id="ARBA00022970"/>
    </source>
</evidence>
<keyword evidence="3" id="KW-1003">Cell membrane</keyword>
<dbReference type="PANTHER" id="PTHR11795:SF450">
    <property type="entry name" value="ABC TRANSPORTER PERMEASE PROTEIN"/>
    <property type="match status" value="1"/>
</dbReference>
<proteinExistence type="inferred from homology"/>
<feature type="transmembrane region" description="Helical" evidence="9">
    <location>
        <begin position="189"/>
        <end position="211"/>
    </location>
</feature>
<keyword evidence="7 9" id="KW-0472">Membrane</keyword>
<keyword evidence="5" id="KW-0029">Amino-acid transport</keyword>
<feature type="transmembrane region" description="Helical" evidence="9">
    <location>
        <begin position="59"/>
        <end position="83"/>
    </location>
</feature>
<feature type="transmembrane region" description="Helical" evidence="9">
    <location>
        <begin position="223"/>
        <end position="250"/>
    </location>
</feature>
<dbReference type="GO" id="GO:0005886">
    <property type="term" value="C:plasma membrane"/>
    <property type="evidence" value="ECO:0007669"/>
    <property type="project" value="UniProtKB-SubCell"/>
</dbReference>
<accession>A0A1H8IP13</accession>
<evidence type="ECO:0000313" key="10">
    <source>
        <dbReference type="EMBL" id="SEN70334.1"/>
    </source>
</evidence>
<evidence type="ECO:0000256" key="1">
    <source>
        <dbReference type="ARBA" id="ARBA00004651"/>
    </source>
</evidence>
<reference evidence="11" key="1">
    <citation type="submission" date="2016-10" db="EMBL/GenBank/DDBJ databases">
        <authorList>
            <person name="Varghese N."/>
            <person name="Submissions S."/>
        </authorList>
    </citation>
    <scope>NUCLEOTIDE SEQUENCE [LARGE SCALE GENOMIC DNA]</scope>
    <source>
        <strain evidence="11">DSM 26893</strain>
    </source>
</reference>
<evidence type="ECO:0000256" key="2">
    <source>
        <dbReference type="ARBA" id="ARBA00022448"/>
    </source>
</evidence>
<dbReference type="AlphaFoldDB" id="A0A1H8IP13"/>
<protein>
    <submittedName>
        <fullName evidence="10">Amino acid/amide ABC transporter membrane protein 1, HAAT family</fullName>
    </submittedName>
</protein>
<dbReference type="Proteomes" id="UP000199372">
    <property type="component" value="Unassembled WGS sequence"/>
</dbReference>
<organism evidence="10 11">
    <name type="scientific">Palleronia pelagia</name>
    <dbReference type="NCBI Taxonomy" id="387096"/>
    <lineage>
        <taxon>Bacteria</taxon>
        <taxon>Pseudomonadati</taxon>
        <taxon>Pseudomonadota</taxon>
        <taxon>Alphaproteobacteria</taxon>
        <taxon>Rhodobacterales</taxon>
        <taxon>Roseobacteraceae</taxon>
        <taxon>Palleronia</taxon>
    </lineage>
</organism>
<keyword evidence="2" id="KW-0813">Transport</keyword>
<gene>
    <name evidence="10" type="ORF">SAMN04488011_105305</name>
</gene>
<evidence type="ECO:0000256" key="7">
    <source>
        <dbReference type="ARBA" id="ARBA00023136"/>
    </source>
</evidence>
<feature type="transmembrane region" description="Helical" evidence="9">
    <location>
        <begin position="37"/>
        <end position="53"/>
    </location>
</feature>